<protein>
    <submittedName>
        <fullName evidence="2">Uncharacterized protein</fullName>
    </submittedName>
</protein>
<accession>A0A1E5LDC2</accession>
<reference evidence="2 3" key="1">
    <citation type="submission" date="2016-08" db="EMBL/GenBank/DDBJ databases">
        <title>Genome of Bacillus solimangrovi GH2-4.</title>
        <authorList>
            <person name="Lim S."/>
            <person name="Kim B.-C."/>
        </authorList>
    </citation>
    <scope>NUCLEOTIDE SEQUENCE [LARGE SCALE GENOMIC DNA]</scope>
    <source>
        <strain evidence="2 3">GH2-4</strain>
    </source>
</reference>
<evidence type="ECO:0000313" key="3">
    <source>
        <dbReference type="Proteomes" id="UP000095209"/>
    </source>
</evidence>
<dbReference type="RefSeq" id="WP_069717882.1">
    <property type="nucleotide sequence ID" value="NZ_MJEH01000035.1"/>
</dbReference>
<dbReference type="Proteomes" id="UP000095209">
    <property type="component" value="Unassembled WGS sequence"/>
</dbReference>
<name>A0A1E5LDC2_9BACI</name>
<feature type="region of interest" description="Disordered" evidence="1">
    <location>
        <begin position="50"/>
        <end position="71"/>
    </location>
</feature>
<evidence type="ECO:0000256" key="1">
    <source>
        <dbReference type="SAM" id="MobiDB-lite"/>
    </source>
</evidence>
<dbReference type="EMBL" id="MJEH01000035">
    <property type="protein sequence ID" value="OEH92086.1"/>
    <property type="molecule type" value="Genomic_DNA"/>
</dbReference>
<evidence type="ECO:0000313" key="2">
    <source>
        <dbReference type="EMBL" id="OEH92086.1"/>
    </source>
</evidence>
<comment type="caution">
    <text evidence="2">The sequence shown here is derived from an EMBL/GenBank/DDBJ whole genome shotgun (WGS) entry which is preliminary data.</text>
</comment>
<feature type="compositionally biased region" description="Polar residues" evidence="1">
    <location>
        <begin position="52"/>
        <end position="66"/>
    </location>
</feature>
<gene>
    <name evidence="2" type="ORF">BFG57_16780</name>
</gene>
<proteinExistence type="predicted"/>
<organism evidence="2 3">
    <name type="scientific">Bacillus solimangrovi</name>
    <dbReference type="NCBI Taxonomy" id="1305675"/>
    <lineage>
        <taxon>Bacteria</taxon>
        <taxon>Bacillati</taxon>
        <taxon>Bacillota</taxon>
        <taxon>Bacilli</taxon>
        <taxon>Bacillales</taxon>
        <taxon>Bacillaceae</taxon>
        <taxon>Bacillus</taxon>
    </lineage>
</organism>
<dbReference type="AlphaFoldDB" id="A0A1E5LDC2"/>
<keyword evidence="3" id="KW-1185">Reference proteome</keyword>
<sequence length="101" mass="11188">MKIGYKQSLLLLLHPTQEDTILQIKNSTIRIIGMLKLKITRARILPSKTDKTSAVTNAKKSPNEKNPNAIPAPVQEQQVVSSLSLIPILSPPYLKCFPNSI</sequence>